<reference evidence="1 2" key="1">
    <citation type="submission" date="2024-11" db="EMBL/GenBank/DDBJ databases">
        <title>The Natural Products Discovery Center: Release of the First 8490 Sequenced Strains for Exploring Actinobacteria Biosynthetic Diversity.</title>
        <authorList>
            <person name="Kalkreuter E."/>
            <person name="Kautsar S.A."/>
            <person name="Yang D."/>
            <person name="Bader C.D."/>
            <person name="Teijaro C.N."/>
            <person name="Fluegel L."/>
            <person name="Davis C.M."/>
            <person name="Simpson J.R."/>
            <person name="Lauterbach L."/>
            <person name="Steele A.D."/>
            <person name="Gui C."/>
            <person name="Meng S."/>
            <person name="Li G."/>
            <person name="Viehrig K."/>
            <person name="Ye F."/>
            <person name="Su P."/>
            <person name="Kiefer A.F."/>
            <person name="Nichols A."/>
            <person name="Cepeda A.J."/>
            <person name="Yan W."/>
            <person name="Fan B."/>
            <person name="Jiang Y."/>
            <person name="Adhikari A."/>
            <person name="Zheng C.-J."/>
            <person name="Schuster L."/>
            <person name="Cowan T.M."/>
            <person name="Smanski M.J."/>
            <person name="Chevrette M.G."/>
            <person name="De Carvalho L.P.S."/>
            <person name="Shen B."/>
        </authorList>
    </citation>
    <scope>NUCLEOTIDE SEQUENCE [LARGE SCALE GENOMIC DNA]</scope>
    <source>
        <strain evidence="1 2">NPDC077433</strain>
    </source>
</reference>
<comment type="caution">
    <text evidence="1">The sequence shown here is derived from an EMBL/GenBank/DDBJ whole genome shotgun (WGS) entry which is preliminary data.</text>
</comment>
<dbReference type="RefSeq" id="WP_404671951.1">
    <property type="nucleotide sequence ID" value="NZ_JBJDPD010000005.1"/>
</dbReference>
<gene>
    <name evidence="1" type="ORF">ACI2I3_04820</name>
</gene>
<evidence type="ECO:0000313" key="2">
    <source>
        <dbReference type="Proteomes" id="UP001620234"/>
    </source>
</evidence>
<name>A0ABW8L6Y5_9GAMM</name>
<dbReference type="Proteomes" id="UP001620234">
    <property type="component" value="Unassembled WGS sequence"/>
</dbReference>
<organism evidence="1 2">
    <name type="scientific">Psychrobacter namhaensis</name>
    <dbReference type="NCBI Taxonomy" id="292734"/>
    <lineage>
        <taxon>Bacteria</taxon>
        <taxon>Pseudomonadati</taxon>
        <taxon>Pseudomonadota</taxon>
        <taxon>Gammaproteobacteria</taxon>
        <taxon>Moraxellales</taxon>
        <taxon>Moraxellaceae</taxon>
        <taxon>Psychrobacter</taxon>
    </lineage>
</organism>
<evidence type="ECO:0000313" key="1">
    <source>
        <dbReference type="EMBL" id="MFK4000658.1"/>
    </source>
</evidence>
<proteinExistence type="predicted"/>
<protein>
    <recommendedName>
        <fullName evidence="3">5-bromo-4-chloroindolyl phosphate hydrolysis protein</fullName>
    </recommendedName>
</protein>
<sequence>MSILIGIGVVTMVTTVYLGRKGWQALHKAVGITPGVLTYQDYNAPLTLSTVSWQQLNLNIKHLKHLPEQQLRQLQRIDKKVHSYQTYQKELEAQHKKSVVTEQQFILHKMLHTRLPEMLASYHQLANIHTSAQHVSNEKKAEASELLQPILDNIEQRLDCLLEQIETQQLQALRVMNHYIDSHDD</sequence>
<accession>A0ABW8L6Y5</accession>
<evidence type="ECO:0008006" key="3">
    <source>
        <dbReference type="Google" id="ProtNLM"/>
    </source>
</evidence>
<dbReference type="EMBL" id="JBJDPD010000005">
    <property type="protein sequence ID" value="MFK4000658.1"/>
    <property type="molecule type" value="Genomic_DNA"/>
</dbReference>
<keyword evidence="2" id="KW-1185">Reference proteome</keyword>